<keyword evidence="4" id="KW-1185">Reference proteome</keyword>
<evidence type="ECO:0000256" key="2">
    <source>
        <dbReference type="SAM" id="Phobius"/>
    </source>
</evidence>
<keyword evidence="2" id="KW-1133">Transmembrane helix</keyword>
<evidence type="ECO:0008006" key="5">
    <source>
        <dbReference type="Google" id="ProtNLM"/>
    </source>
</evidence>
<feature type="compositionally biased region" description="Polar residues" evidence="1">
    <location>
        <begin position="314"/>
        <end position="323"/>
    </location>
</feature>
<name>A0AA35RL03_GEOBA</name>
<keyword evidence="2" id="KW-0472">Membrane</keyword>
<feature type="transmembrane region" description="Helical" evidence="2">
    <location>
        <begin position="260"/>
        <end position="286"/>
    </location>
</feature>
<dbReference type="Proteomes" id="UP001174909">
    <property type="component" value="Unassembled WGS sequence"/>
</dbReference>
<keyword evidence="2" id="KW-0812">Transmembrane</keyword>
<sequence length="601" mass="66646">MAGKAITSIIIGYLLTVLCATSLEELRIRRQRESNSNRVTLLCENESANVFISNAEFWRNSTHKITNFTYGLYNFLVNASATISLTPQDEGNYSCGDPKKGITSSNHIVLLAYPMERPNSQYSYEAQLGQNTKMSCPFPRGALSRFYSHKWSRGFRVLTTGDHYFLNEETFELTILNTSFDDNTTGPDDSYTCEVRIEPPPGNGNPWSKSSGPISLLVINETRDPLSDVGVSTVLPTLAPSPSPTLLINHASEDREDTDIVAIVVGTIIASLIAIICVVGVVCFSLGRRKIANRRNSGDMDSTAGNYDEERSHASTARLSDADTTPRVSNYALTCLSNMSNGNPQSPPLHTPTPNNGQRISAETLSHCCSEHRTANTANSYCSSLYKKALEPTSDYTASGDVEFVGSIQVIDCDRQGGEYNNKEHAVKVSIPRESFNRDGTARESIELEIGVAIHGHFKFPDDWRPVSPILWLHTAEDFSYEFGKNIDVELPHFLQLGGKEEIASMSKAQQLGWMFAYFNPDETHLEPIVFVLGDARLFRFLQRSGKVLTKRGCYMCLCARDTVVKNHSTYCLVFVGPKTTVSVIRAEHLLIRLLSPQHIP</sequence>
<evidence type="ECO:0000313" key="4">
    <source>
        <dbReference type="Proteomes" id="UP001174909"/>
    </source>
</evidence>
<comment type="caution">
    <text evidence="3">The sequence shown here is derived from an EMBL/GenBank/DDBJ whole genome shotgun (WGS) entry which is preliminary data.</text>
</comment>
<evidence type="ECO:0000313" key="3">
    <source>
        <dbReference type="EMBL" id="CAI8013490.1"/>
    </source>
</evidence>
<organism evidence="3 4">
    <name type="scientific">Geodia barretti</name>
    <name type="common">Barrett's horny sponge</name>
    <dbReference type="NCBI Taxonomy" id="519541"/>
    <lineage>
        <taxon>Eukaryota</taxon>
        <taxon>Metazoa</taxon>
        <taxon>Porifera</taxon>
        <taxon>Demospongiae</taxon>
        <taxon>Heteroscleromorpha</taxon>
        <taxon>Tetractinellida</taxon>
        <taxon>Astrophorina</taxon>
        <taxon>Geodiidae</taxon>
        <taxon>Geodia</taxon>
    </lineage>
</organism>
<proteinExistence type="predicted"/>
<dbReference type="AlphaFoldDB" id="A0AA35RL03"/>
<accession>A0AA35RL03</accession>
<reference evidence="3" key="1">
    <citation type="submission" date="2023-03" db="EMBL/GenBank/DDBJ databases">
        <authorList>
            <person name="Steffen K."/>
            <person name="Cardenas P."/>
        </authorList>
    </citation>
    <scope>NUCLEOTIDE SEQUENCE</scope>
</reference>
<dbReference type="EMBL" id="CASHTH010001265">
    <property type="protein sequence ID" value="CAI8013490.1"/>
    <property type="molecule type" value="Genomic_DNA"/>
</dbReference>
<evidence type="ECO:0000256" key="1">
    <source>
        <dbReference type="SAM" id="MobiDB-lite"/>
    </source>
</evidence>
<gene>
    <name evidence="3" type="ORF">GBAR_LOCUS8546</name>
</gene>
<protein>
    <recommendedName>
        <fullName evidence="5">Ig-like domain-containing protein</fullName>
    </recommendedName>
</protein>
<feature type="region of interest" description="Disordered" evidence="1">
    <location>
        <begin position="295"/>
        <end position="323"/>
    </location>
</feature>